<evidence type="ECO:0000313" key="3">
    <source>
        <dbReference type="EMBL" id="NGN65393.1"/>
    </source>
</evidence>
<comment type="caution">
    <text evidence="3">The sequence shown here is derived from an EMBL/GenBank/DDBJ whole genome shotgun (WGS) entry which is preliminary data.</text>
</comment>
<dbReference type="Gene3D" id="1.25.40.10">
    <property type="entry name" value="Tetratricopeptide repeat domain"/>
    <property type="match status" value="1"/>
</dbReference>
<dbReference type="EMBL" id="JAAKZV010000061">
    <property type="protein sequence ID" value="NGN65393.1"/>
    <property type="molecule type" value="Genomic_DNA"/>
</dbReference>
<dbReference type="AlphaFoldDB" id="A0A6G4TZY7"/>
<proteinExistence type="predicted"/>
<feature type="domain" description="DUF5107" evidence="2">
    <location>
        <begin position="62"/>
        <end position="332"/>
    </location>
</feature>
<evidence type="ECO:0000256" key="1">
    <source>
        <dbReference type="SAM" id="MobiDB-lite"/>
    </source>
</evidence>
<dbReference type="Pfam" id="PF17128">
    <property type="entry name" value="DUF5107"/>
    <property type="match status" value="1"/>
</dbReference>
<accession>A0A6G4TZY7</accession>
<reference evidence="3 4" key="1">
    <citation type="submission" date="2020-02" db="EMBL/GenBank/DDBJ databases">
        <title>Whole-genome analyses of novel actinobacteria.</title>
        <authorList>
            <person name="Sahin N."/>
        </authorList>
    </citation>
    <scope>NUCLEOTIDE SEQUENCE [LARGE SCALE GENOMIC DNA]</scope>
    <source>
        <strain evidence="3 4">A7024</strain>
    </source>
</reference>
<evidence type="ECO:0000313" key="4">
    <source>
        <dbReference type="Proteomes" id="UP000481583"/>
    </source>
</evidence>
<name>A0A6G4TZY7_9ACTN</name>
<organism evidence="3 4">
    <name type="scientific">Streptomyces coryli</name>
    <dbReference type="NCBI Taxonomy" id="1128680"/>
    <lineage>
        <taxon>Bacteria</taxon>
        <taxon>Bacillati</taxon>
        <taxon>Actinomycetota</taxon>
        <taxon>Actinomycetes</taxon>
        <taxon>Kitasatosporales</taxon>
        <taxon>Streptomycetaceae</taxon>
        <taxon>Streptomyces</taxon>
    </lineage>
</organism>
<dbReference type="SUPFAM" id="SSF48452">
    <property type="entry name" value="TPR-like"/>
    <property type="match status" value="1"/>
</dbReference>
<protein>
    <submittedName>
        <fullName evidence="3">DUF5107 domain-containing protein</fullName>
    </submittedName>
</protein>
<dbReference type="Proteomes" id="UP000481583">
    <property type="component" value="Unassembled WGS sequence"/>
</dbReference>
<sequence>MRAITVTLPAAPLGPENPLPPLRTLDELHAVEPGELGTLPEDMARQLSYGRLRDTLPVRMRDGYGRERAETGLPAIVIENDRLRATVLPGLGGRLWSLFHKPSARELLYVNPVLQPASFGLADAWFSGGVEWNSGATGHTTLTCAPLHAARVPAPDGGEMLRLWEWERLRDLPYQVDLWLPEDSDFLYAGVRLRNPHADTRPVYWWSNTAVPERDGVRVLVPADEAWYFGYQRKLRRVPVPEREGVDRTYPGRSEYPADYFYELPDAERRWIAALEADGRGLAQASTDVLRGRKLFHWGYGQGGTQWQRWLNGGAGEGYLEIQAGLARTQLEHLALDGGGEISWLEAYGPLAADPAVVHGDDWAAARSGAGAELEAALPRERVDEAYGRWLAQADAEPGERLSTGSGWGALEVARGGWELPGTPFPADDLGPEQHPWLELLRTGRFTEAAGAPGSGPVATPWRELLEAAPPGPTAAYHLGVARWHAGDAAGAEDAWRKSLASEWTQGPPAPWTLRCLAYAEAERGDGEAALGHYLGAVKSAHEHAGRGEDWDVLRSALAAEAVPFFLRAGRADIAAVVLDRLPDEARARGRFQLLRAQTLLAQGDAPAARAIFDSGFEVADLREGAEVLGETWSAIAERLVAGDGEITPELRERARAEHPLPARYAYRMRPQPDPDPDPDPA</sequence>
<gene>
    <name evidence="3" type="ORF">G5C51_15995</name>
</gene>
<dbReference type="InterPro" id="IPR033396">
    <property type="entry name" value="DUF5107"/>
</dbReference>
<keyword evidence="4" id="KW-1185">Reference proteome</keyword>
<dbReference type="RefSeq" id="WP_165237818.1">
    <property type="nucleotide sequence ID" value="NZ_JAAKZV010000061.1"/>
</dbReference>
<feature type="region of interest" description="Disordered" evidence="1">
    <location>
        <begin position="652"/>
        <end position="682"/>
    </location>
</feature>
<dbReference type="InterPro" id="IPR011990">
    <property type="entry name" value="TPR-like_helical_dom_sf"/>
</dbReference>
<feature type="compositionally biased region" description="Basic and acidic residues" evidence="1">
    <location>
        <begin position="652"/>
        <end position="661"/>
    </location>
</feature>
<evidence type="ECO:0000259" key="2">
    <source>
        <dbReference type="Pfam" id="PF17128"/>
    </source>
</evidence>